<proteinExistence type="predicted"/>
<name>A0ABU6SCY3_9FABA</name>
<evidence type="ECO:0000256" key="1">
    <source>
        <dbReference type="SAM" id="MobiDB-lite"/>
    </source>
</evidence>
<protein>
    <submittedName>
        <fullName evidence="2">Uncharacterized protein</fullName>
    </submittedName>
</protein>
<keyword evidence="3" id="KW-1185">Reference proteome</keyword>
<sequence>MHAKPGGGEGGVSSEAESELHRREEGTVCRRFGCSGTGCKAAGRVQRKARVALTRNEGDGCDRSADGSAADRRRDDGSENVEDNAFTVEGAAIT</sequence>
<feature type="region of interest" description="Disordered" evidence="1">
    <location>
        <begin position="54"/>
        <end position="94"/>
    </location>
</feature>
<organism evidence="2 3">
    <name type="scientific">Stylosanthes scabra</name>
    <dbReference type="NCBI Taxonomy" id="79078"/>
    <lineage>
        <taxon>Eukaryota</taxon>
        <taxon>Viridiplantae</taxon>
        <taxon>Streptophyta</taxon>
        <taxon>Embryophyta</taxon>
        <taxon>Tracheophyta</taxon>
        <taxon>Spermatophyta</taxon>
        <taxon>Magnoliopsida</taxon>
        <taxon>eudicotyledons</taxon>
        <taxon>Gunneridae</taxon>
        <taxon>Pentapetalae</taxon>
        <taxon>rosids</taxon>
        <taxon>fabids</taxon>
        <taxon>Fabales</taxon>
        <taxon>Fabaceae</taxon>
        <taxon>Papilionoideae</taxon>
        <taxon>50 kb inversion clade</taxon>
        <taxon>dalbergioids sensu lato</taxon>
        <taxon>Dalbergieae</taxon>
        <taxon>Pterocarpus clade</taxon>
        <taxon>Stylosanthes</taxon>
    </lineage>
</organism>
<dbReference type="Proteomes" id="UP001341840">
    <property type="component" value="Unassembled WGS sequence"/>
</dbReference>
<feature type="compositionally biased region" description="Basic and acidic residues" evidence="1">
    <location>
        <begin position="56"/>
        <end position="77"/>
    </location>
</feature>
<feature type="region of interest" description="Disordered" evidence="1">
    <location>
        <begin position="1"/>
        <end position="25"/>
    </location>
</feature>
<gene>
    <name evidence="2" type="ORF">PIB30_035429</name>
</gene>
<dbReference type="EMBL" id="JASCZI010060584">
    <property type="protein sequence ID" value="MED6134260.1"/>
    <property type="molecule type" value="Genomic_DNA"/>
</dbReference>
<reference evidence="2 3" key="1">
    <citation type="journal article" date="2023" name="Plants (Basel)">
        <title>Bridging the Gap: Combining Genomics and Transcriptomics Approaches to Understand Stylosanthes scabra, an Orphan Legume from the Brazilian Caatinga.</title>
        <authorList>
            <person name="Ferreira-Neto J.R.C."/>
            <person name="da Silva M.D."/>
            <person name="Binneck E."/>
            <person name="de Melo N.F."/>
            <person name="da Silva R.H."/>
            <person name="de Melo A.L.T.M."/>
            <person name="Pandolfi V."/>
            <person name="Bustamante F.O."/>
            <person name="Brasileiro-Vidal A.C."/>
            <person name="Benko-Iseppon A.M."/>
        </authorList>
    </citation>
    <scope>NUCLEOTIDE SEQUENCE [LARGE SCALE GENOMIC DNA]</scope>
    <source>
        <tissue evidence="2">Leaves</tissue>
    </source>
</reference>
<accession>A0ABU6SCY3</accession>
<evidence type="ECO:0000313" key="3">
    <source>
        <dbReference type="Proteomes" id="UP001341840"/>
    </source>
</evidence>
<feature type="compositionally biased region" description="Gly residues" evidence="1">
    <location>
        <begin position="1"/>
        <end position="11"/>
    </location>
</feature>
<evidence type="ECO:0000313" key="2">
    <source>
        <dbReference type="EMBL" id="MED6134260.1"/>
    </source>
</evidence>
<comment type="caution">
    <text evidence="2">The sequence shown here is derived from an EMBL/GenBank/DDBJ whole genome shotgun (WGS) entry which is preliminary data.</text>
</comment>